<accession>A0A562ZD88</accession>
<keyword evidence="4" id="KW-0238">DNA-binding</keyword>
<keyword evidence="5" id="KW-0804">Transcription</keyword>
<feature type="domain" description="HTH marR-type" evidence="6">
    <location>
        <begin position="15"/>
        <end position="142"/>
    </location>
</feature>
<reference evidence="7 8" key="1">
    <citation type="submission" date="2019-07" db="EMBL/GenBank/DDBJ databases">
        <title>Caenimonas sedimenti sp. nov., isolated from activated sludge.</title>
        <authorList>
            <person name="Xu J."/>
        </authorList>
    </citation>
    <scope>NUCLEOTIDE SEQUENCE [LARGE SCALE GENOMIC DNA]</scope>
    <source>
        <strain evidence="7 8">HX-9-20</strain>
    </source>
</reference>
<name>A0A562ZD88_9BURK</name>
<dbReference type="EMBL" id="VOBQ01000035">
    <property type="protein sequence ID" value="TWO63582.1"/>
    <property type="molecule type" value="Genomic_DNA"/>
</dbReference>
<gene>
    <name evidence="7" type="ORF">FN976_28495</name>
</gene>
<dbReference type="InterPro" id="IPR036390">
    <property type="entry name" value="WH_DNA-bd_sf"/>
</dbReference>
<dbReference type="Gene3D" id="1.10.10.10">
    <property type="entry name" value="Winged helix-like DNA-binding domain superfamily/Winged helix DNA-binding domain"/>
    <property type="match status" value="1"/>
</dbReference>
<evidence type="ECO:0000259" key="6">
    <source>
        <dbReference type="PROSITE" id="PS50995"/>
    </source>
</evidence>
<dbReference type="FunFam" id="1.10.10.10:FF:000163">
    <property type="entry name" value="MarR family transcriptional regulator"/>
    <property type="match status" value="1"/>
</dbReference>
<dbReference type="GO" id="GO:0003700">
    <property type="term" value="F:DNA-binding transcription factor activity"/>
    <property type="evidence" value="ECO:0007669"/>
    <property type="project" value="InterPro"/>
</dbReference>
<evidence type="ECO:0000256" key="1">
    <source>
        <dbReference type="ARBA" id="ARBA00004496"/>
    </source>
</evidence>
<dbReference type="GO" id="GO:0003677">
    <property type="term" value="F:DNA binding"/>
    <property type="evidence" value="ECO:0007669"/>
    <property type="project" value="UniProtKB-KW"/>
</dbReference>
<dbReference type="Pfam" id="PF22381">
    <property type="entry name" value="Staph_reg_Sar_Rot"/>
    <property type="match status" value="1"/>
</dbReference>
<dbReference type="PROSITE" id="PS50995">
    <property type="entry name" value="HTH_MARR_2"/>
    <property type="match status" value="1"/>
</dbReference>
<evidence type="ECO:0000256" key="4">
    <source>
        <dbReference type="ARBA" id="ARBA00023125"/>
    </source>
</evidence>
<dbReference type="InterPro" id="IPR000835">
    <property type="entry name" value="HTH_MarR-typ"/>
</dbReference>
<evidence type="ECO:0000313" key="7">
    <source>
        <dbReference type="EMBL" id="TWO63582.1"/>
    </source>
</evidence>
<dbReference type="Proteomes" id="UP000318199">
    <property type="component" value="Unassembled WGS sequence"/>
</dbReference>
<dbReference type="SMART" id="SM00347">
    <property type="entry name" value="HTH_MARR"/>
    <property type="match status" value="1"/>
</dbReference>
<dbReference type="PRINTS" id="PR00598">
    <property type="entry name" value="HTHMARR"/>
</dbReference>
<dbReference type="AlphaFoldDB" id="A0A562ZD88"/>
<dbReference type="SUPFAM" id="SSF46785">
    <property type="entry name" value="Winged helix' DNA-binding domain"/>
    <property type="match status" value="1"/>
</dbReference>
<dbReference type="PANTHER" id="PTHR33164">
    <property type="entry name" value="TRANSCRIPTIONAL REGULATOR, MARR FAMILY"/>
    <property type="match status" value="1"/>
</dbReference>
<keyword evidence="2" id="KW-0963">Cytoplasm</keyword>
<evidence type="ECO:0000313" key="8">
    <source>
        <dbReference type="Proteomes" id="UP000318199"/>
    </source>
</evidence>
<keyword evidence="3" id="KW-0805">Transcription regulation</keyword>
<comment type="subcellular location">
    <subcellularLocation>
        <location evidence="1">Cytoplasm</location>
    </subcellularLocation>
</comment>
<comment type="caution">
    <text evidence="7">The sequence shown here is derived from an EMBL/GenBank/DDBJ whole genome shotgun (WGS) entry which is preliminary data.</text>
</comment>
<dbReference type="PANTHER" id="PTHR33164:SF5">
    <property type="entry name" value="ORGANIC HYDROPEROXIDE RESISTANCE TRANSCRIPTIONAL REGULATOR"/>
    <property type="match status" value="1"/>
</dbReference>
<evidence type="ECO:0000256" key="3">
    <source>
        <dbReference type="ARBA" id="ARBA00023015"/>
    </source>
</evidence>
<proteinExistence type="predicted"/>
<dbReference type="InterPro" id="IPR039422">
    <property type="entry name" value="MarR/SlyA-like"/>
</dbReference>
<protein>
    <submittedName>
        <fullName evidence="7">MarR family transcriptional regulator</fullName>
    </submittedName>
</protein>
<evidence type="ECO:0000256" key="2">
    <source>
        <dbReference type="ARBA" id="ARBA00022490"/>
    </source>
</evidence>
<dbReference type="OrthoDB" id="9806864at2"/>
<dbReference type="GO" id="GO:0006950">
    <property type="term" value="P:response to stress"/>
    <property type="evidence" value="ECO:0007669"/>
    <property type="project" value="TreeGrafter"/>
</dbReference>
<dbReference type="InterPro" id="IPR055166">
    <property type="entry name" value="Transc_reg_Sar_Rot_HTH"/>
</dbReference>
<organism evidence="7 8">
    <name type="scientific">Caenimonas sedimenti</name>
    <dbReference type="NCBI Taxonomy" id="2596921"/>
    <lineage>
        <taxon>Bacteria</taxon>
        <taxon>Pseudomonadati</taxon>
        <taxon>Pseudomonadota</taxon>
        <taxon>Betaproteobacteria</taxon>
        <taxon>Burkholderiales</taxon>
        <taxon>Comamonadaceae</taxon>
        <taxon>Caenimonas</taxon>
    </lineage>
</organism>
<dbReference type="InterPro" id="IPR036388">
    <property type="entry name" value="WH-like_DNA-bd_sf"/>
</dbReference>
<keyword evidence="8" id="KW-1185">Reference proteome</keyword>
<sequence length="149" mass="16417">MPRTATPANPALLLDNQLCFALYSASLAMTKLYKPLLDELGLTYPQYLVMLVLWEGDGLMVTELGQRLSLDSGTLTPLLKRLEASGLISRIRAVEDERRVHVTLTAAGRKLRARADKVPGCVLAASQCSLSELVQLTRQVRQLRDRLAG</sequence>
<dbReference type="GO" id="GO:0005737">
    <property type="term" value="C:cytoplasm"/>
    <property type="evidence" value="ECO:0007669"/>
    <property type="project" value="UniProtKB-SubCell"/>
</dbReference>
<dbReference type="RefSeq" id="WP_145897446.1">
    <property type="nucleotide sequence ID" value="NZ_VOBQ01000035.1"/>
</dbReference>
<evidence type="ECO:0000256" key="5">
    <source>
        <dbReference type="ARBA" id="ARBA00023163"/>
    </source>
</evidence>